<dbReference type="GO" id="GO:0005911">
    <property type="term" value="C:cell-cell junction"/>
    <property type="evidence" value="ECO:0007669"/>
    <property type="project" value="TreeGrafter"/>
</dbReference>
<proteinExistence type="predicted"/>
<dbReference type="GO" id="GO:0005886">
    <property type="term" value="C:plasma membrane"/>
    <property type="evidence" value="ECO:0007669"/>
    <property type="project" value="TreeGrafter"/>
</dbReference>
<dbReference type="PROSITE" id="PS50835">
    <property type="entry name" value="IG_LIKE"/>
    <property type="match status" value="2"/>
</dbReference>
<keyword evidence="4" id="KW-0325">Glycoprotein</keyword>
<dbReference type="Pfam" id="PF13927">
    <property type="entry name" value="Ig_3"/>
    <property type="match status" value="1"/>
</dbReference>
<keyword evidence="2" id="KW-0472">Membrane</keyword>
<evidence type="ECO:0000256" key="3">
    <source>
        <dbReference type="ARBA" id="ARBA00023157"/>
    </source>
</evidence>
<dbReference type="PANTHER" id="PTHR11640">
    <property type="entry name" value="NEPHRIN"/>
    <property type="match status" value="1"/>
</dbReference>
<comment type="subcellular location">
    <subcellularLocation>
        <location evidence="1">Membrane</location>
        <topology evidence="1">Single-pass type I membrane protein</topology>
    </subcellularLocation>
</comment>
<keyword evidence="5" id="KW-0393">Immunoglobulin domain</keyword>
<dbReference type="PANTHER" id="PTHR11640:SF31">
    <property type="entry name" value="IRREGULAR CHIASM C-ROUGHEST PROTEIN-RELATED"/>
    <property type="match status" value="1"/>
</dbReference>
<evidence type="ECO:0000259" key="6">
    <source>
        <dbReference type="PROSITE" id="PS50835"/>
    </source>
</evidence>
<evidence type="ECO:0000313" key="8">
    <source>
        <dbReference type="Proteomes" id="UP000230750"/>
    </source>
</evidence>
<evidence type="ECO:0000256" key="1">
    <source>
        <dbReference type="ARBA" id="ARBA00004479"/>
    </source>
</evidence>
<evidence type="ECO:0000313" key="7">
    <source>
        <dbReference type="EMBL" id="PIK47271.1"/>
    </source>
</evidence>
<feature type="domain" description="Ig-like" evidence="6">
    <location>
        <begin position="4"/>
        <end position="97"/>
    </location>
</feature>
<organism evidence="7 8">
    <name type="scientific">Stichopus japonicus</name>
    <name type="common">Sea cucumber</name>
    <dbReference type="NCBI Taxonomy" id="307972"/>
    <lineage>
        <taxon>Eukaryota</taxon>
        <taxon>Metazoa</taxon>
        <taxon>Echinodermata</taxon>
        <taxon>Eleutherozoa</taxon>
        <taxon>Echinozoa</taxon>
        <taxon>Holothuroidea</taxon>
        <taxon>Aspidochirotacea</taxon>
        <taxon>Aspidochirotida</taxon>
        <taxon>Stichopodidae</taxon>
        <taxon>Apostichopus</taxon>
    </lineage>
</organism>
<evidence type="ECO:0000256" key="2">
    <source>
        <dbReference type="ARBA" id="ARBA00023136"/>
    </source>
</evidence>
<name>A0A2G8KGZ3_STIJA</name>
<dbReference type="InterPro" id="IPR013783">
    <property type="entry name" value="Ig-like_fold"/>
</dbReference>
<accession>A0A2G8KGZ3</accession>
<protein>
    <recommendedName>
        <fullName evidence="6">Ig-like domain-containing protein</fullName>
    </recommendedName>
</protein>
<sequence>MPYPMINFCGDDQNCTFPFPVGYPLWLRCEVSGSLPAVDLVWYNETDVIDDTKTEAKETIQGTYDTVSRLKIEYSTHSVFRCEAVGESVPDERTAIAAINFTERDWPDFDDIILPTAAAIVEPLKPYPRITHCDEDVIDCTYIFPNGYNLLLTCEVEGSRPPVHLTWSNGTAELDSKETVYNITDGLFNTLSTLEVDHKDSSVYYCIASGMSLPGKGTASITVAEEDLVPAAQEGLSTQLFSSGGGKAAVAAGGVVSVGVVAGVAREPIMKTGSSV</sequence>
<dbReference type="Gene3D" id="2.60.40.10">
    <property type="entry name" value="Immunoglobulins"/>
    <property type="match status" value="2"/>
</dbReference>
<comment type="caution">
    <text evidence="7">The sequence shown here is derived from an EMBL/GenBank/DDBJ whole genome shotgun (WGS) entry which is preliminary data.</text>
</comment>
<gene>
    <name evidence="7" type="ORF">BSL78_15849</name>
</gene>
<dbReference type="GO" id="GO:0050839">
    <property type="term" value="F:cell adhesion molecule binding"/>
    <property type="evidence" value="ECO:0007669"/>
    <property type="project" value="TreeGrafter"/>
</dbReference>
<reference evidence="7 8" key="1">
    <citation type="journal article" date="2017" name="PLoS Biol.">
        <title>The sea cucumber genome provides insights into morphological evolution and visceral regeneration.</title>
        <authorList>
            <person name="Zhang X."/>
            <person name="Sun L."/>
            <person name="Yuan J."/>
            <person name="Sun Y."/>
            <person name="Gao Y."/>
            <person name="Zhang L."/>
            <person name="Li S."/>
            <person name="Dai H."/>
            <person name="Hamel J.F."/>
            <person name="Liu C."/>
            <person name="Yu Y."/>
            <person name="Liu S."/>
            <person name="Lin W."/>
            <person name="Guo K."/>
            <person name="Jin S."/>
            <person name="Xu P."/>
            <person name="Storey K.B."/>
            <person name="Huan P."/>
            <person name="Zhang T."/>
            <person name="Zhou Y."/>
            <person name="Zhang J."/>
            <person name="Lin C."/>
            <person name="Li X."/>
            <person name="Xing L."/>
            <person name="Huo D."/>
            <person name="Sun M."/>
            <person name="Wang L."/>
            <person name="Mercier A."/>
            <person name="Li F."/>
            <person name="Yang H."/>
            <person name="Xiang J."/>
        </authorList>
    </citation>
    <scope>NUCLEOTIDE SEQUENCE [LARGE SCALE GENOMIC DNA]</scope>
    <source>
        <strain evidence="7">Shaxun</strain>
        <tissue evidence="7">Muscle</tissue>
    </source>
</reference>
<dbReference type="EMBL" id="MRZV01000591">
    <property type="protein sequence ID" value="PIK47271.1"/>
    <property type="molecule type" value="Genomic_DNA"/>
</dbReference>
<dbReference type="AlphaFoldDB" id="A0A2G8KGZ3"/>
<dbReference type="Proteomes" id="UP000230750">
    <property type="component" value="Unassembled WGS sequence"/>
</dbReference>
<keyword evidence="8" id="KW-1185">Reference proteome</keyword>
<dbReference type="SUPFAM" id="SSF48726">
    <property type="entry name" value="Immunoglobulin"/>
    <property type="match status" value="2"/>
</dbReference>
<dbReference type="GO" id="GO:0098609">
    <property type="term" value="P:cell-cell adhesion"/>
    <property type="evidence" value="ECO:0007669"/>
    <property type="project" value="TreeGrafter"/>
</dbReference>
<dbReference type="InterPro" id="IPR051275">
    <property type="entry name" value="Cell_adhesion_signaling"/>
</dbReference>
<dbReference type="InterPro" id="IPR036179">
    <property type="entry name" value="Ig-like_dom_sf"/>
</dbReference>
<evidence type="ECO:0000256" key="5">
    <source>
        <dbReference type="ARBA" id="ARBA00023319"/>
    </source>
</evidence>
<keyword evidence="3" id="KW-1015">Disulfide bond</keyword>
<dbReference type="CDD" id="cd00096">
    <property type="entry name" value="Ig"/>
    <property type="match status" value="1"/>
</dbReference>
<feature type="domain" description="Ig-like" evidence="6">
    <location>
        <begin position="128"/>
        <end position="222"/>
    </location>
</feature>
<evidence type="ECO:0000256" key="4">
    <source>
        <dbReference type="ARBA" id="ARBA00023180"/>
    </source>
</evidence>
<dbReference type="OrthoDB" id="6106100at2759"/>
<dbReference type="InterPro" id="IPR007110">
    <property type="entry name" value="Ig-like_dom"/>
</dbReference>